<protein>
    <recommendedName>
        <fullName evidence="1">HTH luxR-type domain-containing protein</fullName>
    </recommendedName>
</protein>
<dbReference type="EMBL" id="JBHTIS010001811">
    <property type="protein sequence ID" value="MFD1048817.1"/>
    <property type="molecule type" value="Genomic_DNA"/>
</dbReference>
<evidence type="ECO:0000313" key="2">
    <source>
        <dbReference type="EMBL" id="MFD1048817.1"/>
    </source>
</evidence>
<gene>
    <name evidence="2" type="ORF">ACFQ1S_26430</name>
</gene>
<dbReference type="SUPFAM" id="SSF46894">
    <property type="entry name" value="C-terminal effector domain of the bipartite response regulators"/>
    <property type="match status" value="1"/>
</dbReference>
<dbReference type="InterPro" id="IPR036388">
    <property type="entry name" value="WH-like_DNA-bd_sf"/>
</dbReference>
<keyword evidence="3" id="KW-1185">Reference proteome</keyword>
<dbReference type="InterPro" id="IPR000792">
    <property type="entry name" value="Tscrpt_reg_LuxR_C"/>
</dbReference>
<dbReference type="Gene3D" id="1.10.10.10">
    <property type="entry name" value="Winged helix-like DNA-binding domain superfamily/Winged helix DNA-binding domain"/>
    <property type="match status" value="1"/>
</dbReference>
<name>A0ABW3MFP1_9PSEU</name>
<sequence length="45" mass="5071">MSARTVDNYLGRAFQKLGLTSRRDLAPLVIGDRPQPPVHDEGEHR</sequence>
<accession>A0ABW3MFP1</accession>
<dbReference type="PROSITE" id="PS50043">
    <property type="entry name" value="HTH_LUXR_2"/>
    <property type="match status" value="1"/>
</dbReference>
<organism evidence="2 3">
    <name type="scientific">Kibdelosporangium lantanae</name>
    <dbReference type="NCBI Taxonomy" id="1497396"/>
    <lineage>
        <taxon>Bacteria</taxon>
        <taxon>Bacillati</taxon>
        <taxon>Actinomycetota</taxon>
        <taxon>Actinomycetes</taxon>
        <taxon>Pseudonocardiales</taxon>
        <taxon>Pseudonocardiaceae</taxon>
        <taxon>Kibdelosporangium</taxon>
    </lineage>
</organism>
<evidence type="ECO:0000313" key="3">
    <source>
        <dbReference type="Proteomes" id="UP001597045"/>
    </source>
</evidence>
<proteinExistence type="predicted"/>
<comment type="caution">
    <text evidence="2">The sequence shown here is derived from an EMBL/GenBank/DDBJ whole genome shotgun (WGS) entry which is preliminary data.</text>
</comment>
<feature type="domain" description="HTH luxR-type" evidence="1">
    <location>
        <begin position="1"/>
        <end position="33"/>
    </location>
</feature>
<dbReference type="InterPro" id="IPR016032">
    <property type="entry name" value="Sig_transdc_resp-reg_C-effctor"/>
</dbReference>
<reference evidence="3" key="1">
    <citation type="journal article" date="2019" name="Int. J. Syst. Evol. Microbiol.">
        <title>The Global Catalogue of Microorganisms (GCM) 10K type strain sequencing project: providing services to taxonomists for standard genome sequencing and annotation.</title>
        <authorList>
            <consortium name="The Broad Institute Genomics Platform"/>
            <consortium name="The Broad Institute Genome Sequencing Center for Infectious Disease"/>
            <person name="Wu L."/>
            <person name="Ma J."/>
        </authorList>
    </citation>
    <scope>NUCLEOTIDE SEQUENCE [LARGE SCALE GENOMIC DNA]</scope>
    <source>
        <strain evidence="3">JCM 31486</strain>
    </source>
</reference>
<evidence type="ECO:0000259" key="1">
    <source>
        <dbReference type="PROSITE" id="PS50043"/>
    </source>
</evidence>
<dbReference type="Proteomes" id="UP001597045">
    <property type="component" value="Unassembled WGS sequence"/>
</dbReference>